<reference evidence="6" key="1">
    <citation type="submission" date="2016-01" db="EMBL/GenBank/DDBJ databases">
        <title>Whole genome sequencing of Bhargavaea cecembensis T14.</title>
        <authorList>
            <person name="Hong K.W."/>
        </authorList>
    </citation>
    <scope>NUCLEOTIDE SEQUENCE [LARGE SCALE GENOMIC DNA]</scope>
    <source>
        <strain evidence="6">M19</strain>
    </source>
</reference>
<dbReference type="PANTHER" id="PTHR42711">
    <property type="entry name" value="ABC TRANSPORTER ATP-BINDING PROTEIN"/>
    <property type="match status" value="1"/>
</dbReference>
<dbReference type="Pfam" id="PF13732">
    <property type="entry name" value="DrrA1-3_C"/>
    <property type="match status" value="1"/>
</dbReference>
<comment type="caution">
    <text evidence="5">The sequence shown here is derived from an EMBL/GenBank/DDBJ whole genome shotgun (WGS) entry which is preliminary data.</text>
</comment>
<dbReference type="AlphaFoldDB" id="A0A0J5SHP0"/>
<dbReference type="SMART" id="SM00382">
    <property type="entry name" value="AAA"/>
    <property type="match status" value="1"/>
</dbReference>
<evidence type="ECO:0000313" key="6">
    <source>
        <dbReference type="Proteomes" id="UP000076510"/>
    </source>
</evidence>
<evidence type="ECO:0000256" key="3">
    <source>
        <dbReference type="ARBA" id="ARBA00022741"/>
    </source>
</evidence>
<keyword evidence="4 5" id="KW-0067">ATP-binding</keyword>
<evidence type="ECO:0000256" key="4">
    <source>
        <dbReference type="ARBA" id="ARBA00022840"/>
    </source>
</evidence>
<dbReference type="InterPro" id="IPR003439">
    <property type="entry name" value="ABC_transporter-like_ATP-bd"/>
</dbReference>
<dbReference type="PROSITE" id="PS00211">
    <property type="entry name" value="ABC_TRANSPORTER_1"/>
    <property type="match status" value="1"/>
</dbReference>
<dbReference type="InterPro" id="IPR027417">
    <property type="entry name" value="P-loop_NTPase"/>
</dbReference>
<dbReference type="CDD" id="cd03230">
    <property type="entry name" value="ABC_DR_subfamily_A"/>
    <property type="match status" value="1"/>
</dbReference>
<dbReference type="RefSeq" id="WP_048005053.1">
    <property type="nucleotide sequence ID" value="NZ_JBLGCT010000001.1"/>
</dbReference>
<dbReference type="GO" id="GO:0016887">
    <property type="term" value="F:ATP hydrolysis activity"/>
    <property type="evidence" value="ECO:0007669"/>
    <property type="project" value="InterPro"/>
</dbReference>
<dbReference type="Pfam" id="PF00005">
    <property type="entry name" value="ABC_tran"/>
    <property type="match status" value="1"/>
</dbReference>
<evidence type="ECO:0000256" key="2">
    <source>
        <dbReference type="ARBA" id="ARBA00022448"/>
    </source>
</evidence>
<dbReference type="PATRIC" id="fig|189381.10.peg.2951"/>
<dbReference type="SUPFAM" id="SSF52540">
    <property type="entry name" value="P-loop containing nucleoside triphosphate hydrolases"/>
    <property type="match status" value="1"/>
</dbReference>
<dbReference type="PANTHER" id="PTHR42711:SF5">
    <property type="entry name" value="ABC TRANSPORTER ATP-BINDING PROTEIN NATA"/>
    <property type="match status" value="1"/>
</dbReference>
<dbReference type="PROSITE" id="PS50893">
    <property type="entry name" value="ABC_TRANSPORTER_2"/>
    <property type="match status" value="1"/>
</dbReference>
<dbReference type="Proteomes" id="UP000076510">
    <property type="component" value="Unassembled WGS sequence"/>
</dbReference>
<dbReference type="InterPro" id="IPR017871">
    <property type="entry name" value="ABC_transporter-like_CS"/>
</dbReference>
<protein>
    <submittedName>
        <fullName evidence="5">ABC transporter ATP-binding protein</fullName>
    </submittedName>
</protein>
<dbReference type="InterPro" id="IPR025302">
    <property type="entry name" value="DrrA1/2-like_C"/>
</dbReference>
<dbReference type="InterPro" id="IPR003593">
    <property type="entry name" value="AAA+_ATPase"/>
</dbReference>
<name>A0A0J5SHP0_9BACI</name>
<comment type="similarity">
    <text evidence="1">Belongs to the ABC transporter superfamily.</text>
</comment>
<dbReference type="GO" id="GO:0005524">
    <property type="term" value="F:ATP binding"/>
    <property type="evidence" value="ECO:0007669"/>
    <property type="project" value="UniProtKB-KW"/>
</dbReference>
<dbReference type="InterPro" id="IPR050763">
    <property type="entry name" value="ABC_transporter_ATP-binding"/>
</dbReference>
<evidence type="ECO:0000313" key="5">
    <source>
        <dbReference type="EMBL" id="KZE48718.1"/>
    </source>
</evidence>
<gene>
    <name evidence="5" type="ORF">AV649_19290</name>
</gene>
<organism evidence="5 6">
    <name type="scientific">Rossellomorea marisflavi</name>
    <dbReference type="NCBI Taxonomy" id="189381"/>
    <lineage>
        <taxon>Bacteria</taxon>
        <taxon>Bacillati</taxon>
        <taxon>Bacillota</taxon>
        <taxon>Bacilli</taxon>
        <taxon>Bacillales</taxon>
        <taxon>Bacillaceae</taxon>
        <taxon>Rossellomorea</taxon>
    </lineage>
</organism>
<keyword evidence="2" id="KW-0813">Transport</keyword>
<sequence length="305" mass="34395">MLMITTKGLTKSFGKNQVVKGIDLTVEKGEIFGFLGRNGAGKSTFINMLTGIVIPTSGSYSLLGEEENHNAIKDKIGVMPDYSTFYQSMTALKHLQFLAGVSGKKVSKETCMSVLAAVGLEGHEHKKTSKFSFGMKKKLGVAQAIIHDPELIFLDEPTSGMDAESVLQIQHLIRSLQKQGKTIFMTSHNLDEVEKICNRLAIMKEGRIIKSGTMEELRAFYRSNIEVKVKHSPIPVRDQEDLEQWLTINGRDLEMEETHFHIVVEDEKKIADIIRVLNRIKVDVYRVEVDEPTLEEIFLEREEAK</sequence>
<proteinExistence type="inferred from homology"/>
<dbReference type="EMBL" id="LQQY01000016">
    <property type="protein sequence ID" value="KZE48718.1"/>
    <property type="molecule type" value="Genomic_DNA"/>
</dbReference>
<dbReference type="OrthoDB" id="9804819at2"/>
<accession>A0A0J5SHP0</accession>
<keyword evidence="3" id="KW-0547">Nucleotide-binding</keyword>
<dbReference type="Gene3D" id="3.40.50.300">
    <property type="entry name" value="P-loop containing nucleotide triphosphate hydrolases"/>
    <property type="match status" value="1"/>
</dbReference>
<evidence type="ECO:0000256" key="1">
    <source>
        <dbReference type="ARBA" id="ARBA00005417"/>
    </source>
</evidence>